<feature type="signal peptide" evidence="2">
    <location>
        <begin position="1"/>
        <end position="19"/>
    </location>
</feature>
<sequence length="216" mass="23941">MTMMMIMIFILVASSPAWCLQGDTPPGFINLGCGLNDPNGLEISYPDSSTMLYLPDDEYVETGVKRNTSGGFDQNDQYFNALRSFPDGNRSCYTFSVTAGMQVLLRAGFYYGNYDGLNRQPQFDIHLGVNYLETTPASLNSTPYTTEVIHTPSSEYLYLCLVNTGFGAPFISFVELRPIPPGPYDTTPFGAFHLSWRIYCTTNGDATISVIRFSIG</sequence>
<dbReference type="GO" id="GO:0016020">
    <property type="term" value="C:membrane"/>
    <property type="evidence" value="ECO:0007669"/>
    <property type="project" value="UniProtKB-SubCell"/>
</dbReference>
<feature type="domain" description="Malectin-like" evidence="3">
    <location>
        <begin position="33"/>
        <end position="206"/>
    </location>
</feature>
<dbReference type="PANTHER" id="PTHR45631:SF210">
    <property type="entry name" value="LRR RECEPTOR-LIKE KINASE PLANT"/>
    <property type="match status" value="1"/>
</dbReference>
<reference evidence="4 5" key="1">
    <citation type="journal article" date="2013" name="BMC Genomics">
        <title>The miniature genome of a carnivorous plant Genlisea aurea contains a low number of genes and short non-coding sequences.</title>
        <authorList>
            <person name="Leushkin E.V."/>
            <person name="Sutormin R.A."/>
            <person name="Nabieva E.R."/>
            <person name="Penin A.A."/>
            <person name="Kondrashov A.S."/>
            <person name="Logacheva M.D."/>
        </authorList>
    </citation>
    <scope>NUCLEOTIDE SEQUENCE [LARGE SCALE GENOMIC DNA]</scope>
</reference>
<gene>
    <name evidence="4" type="ORF">M569_10785</name>
</gene>
<dbReference type="PANTHER" id="PTHR45631">
    <property type="entry name" value="OS07G0107800 PROTEIN-RELATED"/>
    <property type="match status" value="1"/>
</dbReference>
<comment type="caution">
    <text evidence="4">The sequence shown here is derived from an EMBL/GenBank/DDBJ whole genome shotgun (WGS) entry which is preliminary data.</text>
</comment>
<dbReference type="InterPro" id="IPR024788">
    <property type="entry name" value="Malectin-like_Carb-bd_dom"/>
</dbReference>
<evidence type="ECO:0000313" key="5">
    <source>
        <dbReference type="Proteomes" id="UP000015453"/>
    </source>
</evidence>
<dbReference type="AlphaFoldDB" id="S8CHF1"/>
<dbReference type="OrthoDB" id="2143199at2759"/>
<evidence type="ECO:0000313" key="4">
    <source>
        <dbReference type="EMBL" id="EPS63996.1"/>
    </source>
</evidence>
<organism evidence="4 5">
    <name type="scientific">Genlisea aurea</name>
    <dbReference type="NCBI Taxonomy" id="192259"/>
    <lineage>
        <taxon>Eukaryota</taxon>
        <taxon>Viridiplantae</taxon>
        <taxon>Streptophyta</taxon>
        <taxon>Embryophyta</taxon>
        <taxon>Tracheophyta</taxon>
        <taxon>Spermatophyta</taxon>
        <taxon>Magnoliopsida</taxon>
        <taxon>eudicotyledons</taxon>
        <taxon>Gunneridae</taxon>
        <taxon>Pentapetalae</taxon>
        <taxon>asterids</taxon>
        <taxon>lamiids</taxon>
        <taxon>Lamiales</taxon>
        <taxon>Lentibulariaceae</taxon>
        <taxon>Genlisea</taxon>
    </lineage>
</organism>
<dbReference type="EMBL" id="AUSU01005110">
    <property type="protein sequence ID" value="EPS63996.1"/>
    <property type="molecule type" value="Genomic_DNA"/>
</dbReference>
<accession>S8CHF1</accession>
<keyword evidence="5" id="KW-1185">Reference proteome</keyword>
<protein>
    <recommendedName>
        <fullName evidence="3">Malectin-like domain-containing protein</fullName>
    </recommendedName>
</protein>
<evidence type="ECO:0000256" key="2">
    <source>
        <dbReference type="SAM" id="SignalP"/>
    </source>
</evidence>
<evidence type="ECO:0000259" key="3">
    <source>
        <dbReference type="Pfam" id="PF12819"/>
    </source>
</evidence>
<dbReference type="Pfam" id="PF12819">
    <property type="entry name" value="Malectin_like"/>
    <property type="match status" value="1"/>
</dbReference>
<comment type="subcellular location">
    <subcellularLocation>
        <location evidence="1">Membrane</location>
        <topology evidence="1">Single-pass membrane protein</topology>
    </subcellularLocation>
</comment>
<evidence type="ECO:0000256" key="1">
    <source>
        <dbReference type="ARBA" id="ARBA00004167"/>
    </source>
</evidence>
<keyword evidence="2" id="KW-0732">Signal</keyword>
<proteinExistence type="predicted"/>
<name>S8CHF1_9LAMI</name>
<feature type="chain" id="PRO_5004549172" description="Malectin-like domain-containing protein" evidence="2">
    <location>
        <begin position="20"/>
        <end position="216"/>
    </location>
</feature>
<dbReference type="Proteomes" id="UP000015453">
    <property type="component" value="Unassembled WGS sequence"/>
</dbReference>